<dbReference type="RefSeq" id="XP_052946405.1">
    <property type="nucleotide sequence ID" value="XM_053093360.1"/>
</dbReference>
<feature type="compositionally biased region" description="Basic and acidic residues" evidence="1">
    <location>
        <begin position="362"/>
        <end position="377"/>
    </location>
</feature>
<comment type="caution">
    <text evidence="2">The sequence shown here is derived from an EMBL/GenBank/DDBJ whole genome shotgun (WGS) entry which is preliminary data.</text>
</comment>
<gene>
    <name evidence="2" type="ORF">MKK02DRAFT_45333</name>
</gene>
<feature type="compositionally biased region" description="Basic and acidic residues" evidence="1">
    <location>
        <begin position="563"/>
        <end position="574"/>
    </location>
</feature>
<feature type="compositionally biased region" description="Acidic residues" evidence="1">
    <location>
        <begin position="1579"/>
        <end position="1594"/>
    </location>
</feature>
<feature type="compositionally biased region" description="Low complexity" evidence="1">
    <location>
        <begin position="575"/>
        <end position="584"/>
    </location>
</feature>
<feature type="compositionally biased region" description="Low complexity" evidence="1">
    <location>
        <begin position="1941"/>
        <end position="1953"/>
    </location>
</feature>
<feature type="region of interest" description="Disordered" evidence="1">
    <location>
        <begin position="825"/>
        <end position="853"/>
    </location>
</feature>
<feature type="compositionally biased region" description="Low complexity" evidence="1">
    <location>
        <begin position="2132"/>
        <end position="2148"/>
    </location>
</feature>
<feature type="compositionally biased region" description="Acidic residues" evidence="1">
    <location>
        <begin position="632"/>
        <end position="653"/>
    </location>
</feature>
<feature type="region of interest" description="Disordered" evidence="1">
    <location>
        <begin position="1368"/>
        <end position="1726"/>
    </location>
</feature>
<evidence type="ECO:0000313" key="2">
    <source>
        <dbReference type="EMBL" id="KAI9636628.1"/>
    </source>
</evidence>
<feature type="compositionally biased region" description="Basic and acidic residues" evidence="1">
    <location>
        <begin position="2093"/>
        <end position="2115"/>
    </location>
</feature>
<reference evidence="2" key="1">
    <citation type="journal article" date="2022" name="G3 (Bethesda)">
        <title>High quality genome of the basidiomycete yeast Dioszegia hungarica PDD-24b-2 isolated from cloud water.</title>
        <authorList>
            <person name="Jarrige D."/>
            <person name="Haridas S."/>
            <person name="Bleykasten-Grosshans C."/>
            <person name="Joly M."/>
            <person name="Nadalig T."/>
            <person name="Sancelme M."/>
            <person name="Vuilleumier S."/>
            <person name="Grigoriev I.V."/>
            <person name="Amato P."/>
            <person name="Bringel F."/>
        </authorList>
    </citation>
    <scope>NUCLEOTIDE SEQUENCE</scope>
    <source>
        <strain evidence="2">PDD-24b-2</strain>
    </source>
</reference>
<feature type="compositionally biased region" description="Basic and acidic residues" evidence="1">
    <location>
        <begin position="654"/>
        <end position="670"/>
    </location>
</feature>
<organism evidence="2 3">
    <name type="scientific">Dioszegia hungarica</name>
    <dbReference type="NCBI Taxonomy" id="4972"/>
    <lineage>
        <taxon>Eukaryota</taxon>
        <taxon>Fungi</taxon>
        <taxon>Dikarya</taxon>
        <taxon>Basidiomycota</taxon>
        <taxon>Agaricomycotina</taxon>
        <taxon>Tremellomycetes</taxon>
        <taxon>Tremellales</taxon>
        <taxon>Bulleribasidiaceae</taxon>
        <taxon>Dioszegia</taxon>
    </lineage>
</organism>
<feature type="compositionally biased region" description="Low complexity" evidence="1">
    <location>
        <begin position="1970"/>
        <end position="1985"/>
    </location>
</feature>
<evidence type="ECO:0000256" key="1">
    <source>
        <dbReference type="SAM" id="MobiDB-lite"/>
    </source>
</evidence>
<feature type="compositionally biased region" description="Acidic residues" evidence="1">
    <location>
        <begin position="1631"/>
        <end position="1649"/>
    </location>
</feature>
<feature type="compositionally biased region" description="Acidic residues" evidence="1">
    <location>
        <begin position="249"/>
        <end position="258"/>
    </location>
</feature>
<feature type="compositionally biased region" description="Acidic residues" evidence="1">
    <location>
        <begin position="1391"/>
        <end position="1403"/>
    </location>
</feature>
<feature type="compositionally biased region" description="Acidic residues" evidence="1">
    <location>
        <begin position="480"/>
        <end position="496"/>
    </location>
</feature>
<feature type="region of interest" description="Disordered" evidence="1">
    <location>
        <begin position="957"/>
        <end position="1013"/>
    </location>
</feature>
<feature type="region of interest" description="Disordered" evidence="1">
    <location>
        <begin position="40"/>
        <end position="109"/>
    </location>
</feature>
<feature type="compositionally biased region" description="Basic and acidic residues" evidence="1">
    <location>
        <begin position="1677"/>
        <end position="1686"/>
    </location>
</feature>
<feature type="compositionally biased region" description="Low complexity" evidence="1">
    <location>
        <begin position="469"/>
        <end position="479"/>
    </location>
</feature>
<protein>
    <submittedName>
        <fullName evidence="2">Uncharacterized protein</fullName>
    </submittedName>
</protein>
<feature type="compositionally biased region" description="Basic and acidic residues" evidence="1">
    <location>
        <begin position="1368"/>
        <end position="1377"/>
    </location>
</feature>
<accession>A0AA38LVL1</accession>
<feature type="compositionally biased region" description="Acidic residues" evidence="1">
    <location>
        <begin position="1492"/>
        <end position="1525"/>
    </location>
</feature>
<evidence type="ECO:0000313" key="3">
    <source>
        <dbReference type="Proteomes" id="UP001164286"/>
    </source>
</evidence>
<dbReference type="GeneID" id="77732565"/>
<name>A0AA38LVL1_9TREE</name>
<feature type="region of interest" description="Disordered" evidence="1">
    <location>
        <begin position="1170"/>
        <end position="1258"/>
    </location>
</feature>
<dbReference type="Proteomes" id="UP001164286">
    <property type="component" value="Unassembled WGS sequence"/>
</dbReference>
<feature type="compositionally biased region" description="Acidic residues" evidence="1">
    <location>
        <begin position="338"/>
        <end position="347"/>
    </location>
</feature>
<feature type="region of interest" description="Disordered" evidence="1">
    <location>
        <begin position="1027"/>
        <end position="1052"/>
    </location>
</feature>
<feature type="compositionally biased region" description="Polar residues" evidence="1">
    <location>
        <begin position="1843"/>
        <end position="1853"/>
    </location>
</feature>
<feature type="region of interest" description="Disordered" evidence="1">
    <location>
        <begin position="888"/>
        <end position="915"/>
    </location>
</feature>
<feature type="region of interest" description="Disordered" evidence="1">
    <location>
        <begin position="222"/>
        <end position="791"/>
    </location>
</feature>
<feature type="compositionally biased region" description="Acidic residues" evidence="1">
    <location>
        <begin position="397"/>
        <end position="410"/>
    </location>
</feature>
<feature type="compositionally biased region" description="Basic residues" evidence="1">
    <location>
        <begin position="2024"/>
        <end position="2034"/>
    </location>
</feature>
<feature type="compositionally biased region" description="Basic and acidic residues" evidence="1">
    <location>
        <begin position="2182"/>
        <end position="2198"/>
    </location>
</feature>
<feature type="compositionally biased region" description="Acidic residues" evidence="1">
    <location>
        <begin position="1602"/>
        <end position="1617"/>
    </location>
</feature>
<feature type="compositionally biased region" description="Acidic residues" evidence="1">
    <location>
        <begin position="309"/>
        <end position="320"/>
    </location>
</feature>
<feature type="compositionally biased region" description="Pro residues" evidence="1">
    <location>
        <begin position="46"/>
        <end position="58"/>
    </location>
</feature>
<feature type="compositionally biased region" description="Acidic residues" evidence="1">
    <location>
        <begin position="1474"/>
        <end position="1485"/>
    </location>
</feature>
<feature type="compositionally biased region" description="Low complexity" evidence="1">
    <location>
        <begin position="1868"/>
        <end position="1887"/>
    </location>
</feature>
<feature type="compositionally biased region" description="Polar residues" evidence="1">
    <location>
        <begin position="528"/>
        <end position="537"/>
    </location>
</feature>
<sequence length="2213" mass="238224">MSRISSHAAPQGGIRLKKAYETFGNEARNDWLEQLQQKIRYGVNPPQDPGPSRSPSPCVPEEAEVPVAVVNGTGSLQEEEEELEERGEGEAVEYDDQLDGSAMEAEEGFDYQVDQSLEQPQLPRPVFEVYQPAALAGDFAMPGPSQSAPSGVLPPLFSVNTSGPSFSQDRYDPFAAPVYENAIPLPGLADAQPEPRLFSDDVVDPDLLMTFAQHLDSGMREQPLYADQGGYAEGEDQYQDERDQAGDGYADENMEQPTDEGAMGYEPDYYGQGYPQSQPGMEADLYPADEGQAEQAWQGAGYIDGAFPEPDEERYQEEEAYPPTQQADEGHYAQTERDELEQDDQAGEVDHGCEGSRSAQNEVEREDSNDSRQDSREASPVLPPARQSRRAEPERLPEEEDELYDEDEEGGGSQAEGSYSDRTEEDELLEDDEEEEERPAQPARSANFMKRSSQPDVIEILTDSDDESQPGGEQASGSEQEYESGEEETEEEEQVEEVERQDRAEVGSSKRRAEQQSGASPKRRRSVSPDSSYASQREGSDLPSGSGDERSEPAENDATPDPADDRSQRDDSASRSRGSSANPSGQIDELDSRAPSPGSPGAEQVPYAAGTPQEPIEFEDSSDSEYDRLDNDAPDVEDARPEEEEEPEVDEVGEERQDARKMSGDRRSEVDELEGDDDLATSAVASSSGHIRFDEEDGPERRSEVDELEDDDLPAAAIQEGTGTSPRHTRFDEEDGVAYDPTPATGEAPLRDFSGASPAVSPTPQHLHFDDAEEPAGTPVSALGPSTSSELAPQHVHFDDADEIIEDSAPPQHVHFADTDEIAGVSSPSVERHSSTGASASTALHPCSPLKPIMSIPSAEEEEEQLEEMTVDIDENRHQPILLNDEAAPEPSVEAEEEDVQMDPVVPSVPSPQIVAPAGALSIPSADEEEEMLEGMTVDEDEVRHQPIMLDDAEAEVADVGPGQVESRSPHINPHHHHKADTTPLISVPSADEEEELLEEMAGQSARSGHQPIMIDDEADIPLPGVVSEEEREEQAPATSQSIAEPDSAAGHMATEAEVEVMDDAPVNLGFADYLLQPPQHPDPLPEPEQAVREFSVSPVPESLADNLPSEMEEDREYRDVTPIPLPDPSAPAPDTQVPQALEAGDMPRVSRSPSMEAIAPMHIQPADMLVDTVQRPESPIELPDPQAPPPDTHIPAPILPQDLEPSDNTPTGSVIAQAPEETPAMPLESALPSGEATPRSRAETPTELPDPGAAPEDARLRMPDVLHQIDTDHSAPASLIVHAPPTAEQGIFTPTSAAGLSMGRPPSGLVIRDFGMTSPLQSKSEAPTPAVEAGEGASRFLGVSSMADMPMVTPGSEMEVELAMPEMRDEEGRAQEEEGTIDVEVHTETEVIEEDSGDDGSGAEDVTVKEEDAADDSSVEEEDDDEDQEVVELDQEEDKLAEEDVDLDEHVEEEGAAPGFVDAEIKGAAEGFVDTEIDLNDAEDADSHAGEEEEEAEVGGASESDELDVIGDEEQDALEQEEEGGGMAGGTSDGMLEDDDDGMDILQSEAGDQDEGEPVTVEQDGNEEVRETGQGVLDSEDGMDMLQSEEGELEAAQADVDGSETAELVEDPEDERSEMRGGALAALDEQQTEDEAGDEDKEMDEMVEDSGVGQRHIDEYLEQAAESAPIASASGTREESPAHEPLRHHHHGSVGPRDEGSTYTPSNRRAQRQSRQSLSATETAVTRSHCTYRKLRIIENDISADVLVPQCVLGDTERMGREESVDLGDPTLQEQTEARKQRITHDNPLLSAALAAKLHRVAGAAIFDDGHCFLLSTSAGGRATDEIREKTPHSTPRRVSRGRQSVGNTPSITFAPLPEAERDEPEGGSSSMRRQSSGSGRRSMSQASDAALSPSQAAGSTGARRTSRHTRSSSRLSQVSNDREGTPTDAAPPAMRTRARSSQPPAASGSASVHFDREVTPVAADYAPSSAGSARRASLRSSKSVEPQPVGEGREGSVASQASERFGSLAVKQEATVPEPSRRSVRGKGKGKAKGGSPTPSSASTIDEPIPSSQSRSRRADPARRSVGRNNHGEASYRPSTPDLADEASEAGTEKDQDEIKSGELEDKVEEADIKPSPIALGTRKRGNRLSSAASSTPVVPVVEIEVGPSRRATRSGKRKADAEKESQSLSQSQGDVLVEEEGKSGDEKKEGGEAPTKKKRKGWSFKSIFRQ</sequence>
<keyword evidence="3" id="KW-1185">Reference proteome</keyword>
<feature type="compositionally biased region" description="Acidic residues" evidence="1">
    <location>
        <begin position="1413"/>
        <end position="1456"/>
    </location>
</feature>
<proteinExistence type="predicted"/>
<feature type="region of interest" description="Disordered" evidence="1">
    <location>
        <begin position="1825"/>
        <end position="2213"/>
    </location>
</feature>
<feature type="compositionally biased region" description="Basic and acidic residues" evidence="1">
    <location>
        <begin position="328"/>
        <end position="337"/>
    </location>
</feature>
<feature type="region of interest" description="Disordered" evidence="1">
    <location>
        <begin position="1074"/>
        <end position="1138"/>
    </location>
</feature>
<dbReference type="EMBL" id="JAKWFO010000005">
    <property type="protein sequence ID" value="KAI9636628.1"/>
    <property type="molecule type" value="Genomic_DNA"/>
</dbReference>
<feature type="compositionally biased region" description="Acidic residues" evidence="1">
    <location>
        <begin position="77"/>
        <end position="109"/>
    </location>
</feature>
<feature type="compositionally biased region" description="Low complexity" evidence="1">
    <location>
        <begin position="902"/>
        <end position="915"/>
    </location>
</feature>
<feature type="compositionally biased region" description="Acidic residues" evidence="1">
    <location>
        <begin position="423"/>
        <end position="437"/>
    </location>
</feature>